<evidence type="ECO:0000256" key="11">
    <source>
        <dbReference type="ARBA" id="ARBA00022741"/>
    </source>
</evidence>
<evidence type="ECO:0000256" key="18">
    <source>
        <dbReference type="ARBA" id="ARBA00049360"/>
    </source>
</evidence>
<sequence>GVVLLHVVNFSKEKNTQKINKYKVIQTVKLHLLKMSSYKTYQQELDSNFIEKGQFDDVDGSEEEEERISDSSDEKHYRSKLKAQEEELDDDDDDFDDDYGGYDKDFNVQSRNSTRGQLQTQVNKISVGEYKKGRRRDKSQQATVEQVLDPRTRMILYRLLSKGTLQEINGAISTGKEANVYHATARDGSDKAIKIYKTSILIFKDRDRYVSGEFRFRHGYCKSNPRKMVRLWAEKEMRNLMRMHKAGIPCPEPILLKNNVLLMDFIGEDGLPAPRLKDANLQESKAREVYLDTILIVRRLYHECKLIHGDLSEFNMLFCKGQAYIIDVSQSVEHDHPHAMEFLRKDITNITEFFRKLNVPTMTVKELFDFVTDSTITPENIDGYLDQAMKIASSRSLDDITEQEKIDEEVFKRAFIPRNLDEVVDIERDVHQSKNLNNEQVLYHTVTGLRSDLSGPSQMPELLEKAALENGLTETEVDCVDEDNDDKDTETSNNAPHMDDDALSEEESDAEVEETKQIHPTREKNESLEARRDRKKQVKEAQKEKRLTKIPKHIKKRQVKVGSQ</sequence>
<dbReference type="GO" id="GO:0046872">
    <property type="term" value="F:metal ion binding"/>
    <property type="evidence" value="ECO:0007669"/>
    <property type="project" value="UniProtKB-KW"/>
</dbReference>
<evidence type="ECO:0000256" key="13">
    <source>
        <dbReference type="ARBA" id="ARBA00022801"/>
    </source>
</evidence>
<accession>A0A3S1BNL6</accession>
<evidence type="ECO:0000256" key="16">
    <source>
        <dbReference type="ARBA" id="ARBA00047899"/>
    </source>
</evidence>
<evidence type="ECO:0000256" key="15">
    <source>
        <dbReference type="ARBA" id="ARBA00022842"/>
    </source>
</evidence>
<dbReference type="GO" id="GO:0004674">
    <property type="term" value="F:protein serine/threonine kinase activity"/>
    <property type="evidence" value="ECO:0007669"/>
    <property type="project" value="UniProtKB-KW"/>
</dbReference>
<dbReference type="InterPro" id="IPR018934">
    <property type="entry name" value="RIO_dom"/>
</dbReference>
<evidence type="ECO:0000256" key="12">
    <source>
        <dbReference type="ARBA" id="ARBA00022777"/>
    </source>
</evidence>
<gene>
    <name evidence="28" type="ORF">EGW08_004415</name>
</gene>
<feature type="binding site" evidence="24">
    <location>
        <position position="194"/>
    </location>
    <ligand>
        <name>ATP</name>
        <dbReference type="ChEBI" id="CHEBI:30616"/>
    </ligand>
</feature>
<dbReference type="InterPro" id="IPR000687">
    <property type="entry name" value="RIO_kinase"/>
</dbReference>
<feature type="compositionally biased region" description="Acidic residues" evidence="26">
    <location>
        <begin position="501"/>
        <end position="512"/>
    </location>
</feature>
<evidence type="ECO:0000256" key="2">
    <source>
        <dbReference type="ARBA" id="ARBA00004496"/>
    </source>
</evidence>
<feature type="binding site" evidence="25">
    <location>
        <position position="315"/>
    </location>
    <ligand>
        <name>Mg(2+)</name>
        <dbReference type="ChEBI" id="CHEBI:18420"/>
    </ligand>
</feature>
<evidence type="ECO:0000256" key="7">
    <source>
        <dbReference type="ARBA" id="ARBA00022517"/>
    </source>
</evidence>
<comment type="catalytic activity">
    <reaction evidence="18">
        <text>ATP + H2O = ADP + phosphate + H(+)</text>
        <dbReference type="Rhea" id="RHEA:13065"/>
        <dbReference type="ChEBI" id="CHEBI:15377"/>
        <dbReference type="ChEBI" id="CHEBI:15378"/>
        <dbReference type="ChEBI" id="CHEBI:30616"/>
        <dbReference type="ChEBI" id="CHEBI:43474"/>
        <dbReference type="ChEBI" id="CHEBI:456216"/>
    </reaction>
</comment>
<feature type="compositionally biased region" description="Basic and acidic residues" evidence="26">
    <location>
        <begin position="513"/>
        <end position="547"/>
    </location>
</feature>
<evidence type="ECO:0000256" key="23">
    <source>
        <dbReference type="PIRSR" id="PIRSR038147-1"/>
    </source>
</evidence>
<dbReference type="GO" id="GO:0042254">
    <property type="term" value="P:ribosome biogenesis"/>
    <property type="evidence" value="ECO:0007669"/>
    <property type="project" value="UniProtKB-KW"/>
</dbReference>
<keyword evidence="10" id="KW-0479">Metal-binding</keyword>
<keyword evidence="29" id="KW-1185">Reference proteome</keyword>
<proteinExistence type="inferred from homology"/>
<dbReference type="InterPro" id="IPR017407">
    <property type="entry name" value="Ser/Thr_kinase_Rio1"/>
</dbReference>
<comment type="subunit">
    <text evidence="20">Associates with the precursor of the 40S ribosome subunit. Interacts (via its N-terminus) with PRMT5 (via its N-terminus). Interacts with WDR77. Found in a PRMT5 complex composed of PRMT5, WDR77 and RIOK1. Interacts (via its C-terminus) with NCL; this interaction targets NCL for PRTM5 methylation.</text>
</comment>
<comment type="similarity">
    <text evidence="3">Belongs to the protein kinase superfamily. RIO-type Ser/Thr kinase family.</text>
</comment>
<name>A0A3S1BNL6_ELYCH</name>
<evidence type="ECO:0000256" key="21">
    <source>
        <dbReference type="ARBA" id="ARBA00068838"/>
    </source>
</evidence>
<dbReference type="CDD" id="cd05147">
    <property type="entry name" value="RIO1_euk"/>
    <property type="match status" value="1"/>
</dbReference>
<comment type="caution">
    <text evidence="28">The sequence shown here is derived from an EMBL/GenBank/DDBJ whole genome shotgun (WGS) entry which is preliminary data.</text>
</comment>
<feature type="binding site" evidence="25">
    <location>
        <position position="327"/>
    </location>
    <ligand>
        <name>Mg(2+)</name>
        <dbReference type="ChEBI" id="CHEBI:18420"/>
    </ligand>
</feature>
<keyword evidence="6" id="KW-0963">Cytoplasm</keyword>
<protein>
    <recommendedName>
        <fullName evidence="5">Serine/threonine-protein kinase RIO1</fullName>
        <ecNumber evidence="4">2.7.11.1</ecNumber>
    </recommendedName>
    <alternativeName>
        <fullName evidence="22">RIO kinase 1</fullName>
    </alternativeName>
    <alternativeName>
        <fullName evidence="21">Serine/threonine-protein kinase rio1</fullName>
    </alternativeName>
</protein>
<dbReference type="AlphaFoldDB" id="A0A3S1BNL6"/>
<dbReference type="Pfam" id="PF01163">
    <property type="entry name" value="RIO1"/>
    <property type="match status" value="1"/>
</dbReference>
<evidence type="ECO:0000256" key="10">
    <source>
        <dbReference type="ARBA" id="ARBA00022723"/>
    </source>
</evidence>
<dbReference type="STRING" id="188477.A0A3S1BNL6"/>
<evidence type="ECO:0000256" key="20">
    <source>
        <dbReference type="ARBA" id="ARBA00063876"/>
    </source>
</evidence>
<evidence type="ECO:0000256" key="25">
    <source>
        <dbReference type="PIRSR" id="PIRSR038147-3"/>
    </source>
</evidence>
<reference evidence="28 29" key="1">
    <citation type="submission" date="2019-01" db="EMBL/GenBank/DDBJ databases">
        <title>A draft genome assembly of the solar-powered sea slug Elysia chlorotica.</title>
        <authorList>
            <person name="Cai H."/>
            <person name="Li Q."/>
            <person name="Fang X."/>
            <person name="Li J."/>
            <person name="Curtis N.E."/>
            <person name="Altenburger A."/>
            <person name="Shibata T."/>
            <person name="Feng M."/>
            <person name="Maeda T."/>
            <person name="Schwartz J.A."/>
            <person name="Shigenobu S."/>
            <person name="Lundholm N."/>
            <person name="Nishiyama T."/>
            <person name="Yang H."/>
            <person name="Hasebe M."/>
            <person name="Li S."/>
            <person name="Pierce S.K."/>
            <person name="Wang J."/>
        </authorList>
    </citation>
    <scope>NUCLEOTIDE SEQUENCE [LARGE SCALE GENOMIC DNA]</scope>
    <source>
        <strain evidence="28">EC2010</strain>
        <tissue evidence="28">Whole organism of an adult</tissue>
    </source>
</reference>
<evidence type="ECO:0000256" key="26">
    <source>
        <dbReference type="SAM" id="MobiDB-lite"/>
    </source>
</evidence>
<evidence type="ECO:0000313" key="29">
    <source>
        <dbReference type="Proteomes" id="UP000271974"/>
    </source>
</evidence>
<dbReference type="GO" id="GO:0016787">
    <property type="term" value="F:hydrolase activity"/>
    <property type="evidence" value="ECO:0007669"/>
    <property type="project" value="UniProtKB-KW"/>
</dbReference>
<dbReference type="InterPro" id="IPR018935">
    <property type="entry name" value="RIO_kinase_CS"/>
</dbReference>
<evidence type="ECO:0000256" key="17">
    <source>
        <dbReference type="ARBA" id="ARBA00048679"/>
    </source>
</evidence>
<dbReference type="Gene3D" id="1.10.510.10">
    <property type="entry name" value="Transferase(Phosphotransferase) domain 1"/>
    <property type="match status" value="1"/>
</dbReference>
<feature type="active site" description="Proton acceptor" evidence="23">
    <location>
        <position position="310"/>
    </location>
</feature>
<feature type="active site" description="4-aspartylphosphate intermediate" evidence="23">
    <location>
        <position position="327"/>
    </location>
</feature>
<feature type="compositionally biased region" description="Polar residues" evidence="26">
    <location>
        <begin position="107"/>
        <end position="118"/>
    </location>
</feature>
<keyword evidence="9" id="KW-0808">Transferase</keyword>
<feature type="compositionally biased region" description="Acidic residues" evidence="26">
    <location>
        <begin position="86"/>
        <end position="100"/>
    </location>
</feature>
<dbReference type="SUPFAM" id="SSF56112">
    <property type="entry name" value="Protein kinase-like (PK-like)"/>
    <property type="match status" value="1"/>
</dbReference>
<dbReference type="EMBL" id="RQTK01000100">
    <property type="protein sequence ID" value="RUS87816.1"/>
    <property type="molecule type" value="Genomic_DNA"/>
</dbReference>
<keyword evidence="14 24" id="KW-0067">ATP-binding</keyword>
<keyword evidence="12" id="KW-0418">Kinase</keyword>
<comment type="subcellular location">
    <subcellularLocation>
        <location evidence="2">Cytoplasm</location>
    </subcellularLocation>
</comment>
<dbReference type="Gene3D" id="3.30.200.20">
    <property type="entry name" value="Phosphorylase Kinase, domain 1"/>
    <property type="match status" value="1"/>
</dbReference>
<dbReference type="FunFam" id="3.30.200.20:FF:000148">
    <property type="entry name" value="Serine/threonine-protein kinase RIO1"/>
    <property type="match status" value="1"/>
</dbReference>
<evidence type="ECO:0000256" key="6">
    <source>
        <dbReference type="ARBA" id="ARBA00022490"/>
    </source>
</evidence>
<keyword evidence="11 24" id="KW-0547">Nucleotide-binding</keyword>
<feature type="non-terminal residue" evidence="28">
    <location>
        <position position="564"/>
    </location>
</feature>
<feature type="compositionally biased region" description="Basic residues" evidence="26">
    <location>
        <begin position="548"/>
        <end position="564"/>
    </location>
</feature>
<feature type="domain" description="RIO kinase" evidence="27">
    <location>
        <begin position="137"/>
        <end position="373"/>
    </location>
</feature>
<comment type="catalytic activity">
    <reaction evidence="16">
        <text>L-threonyl-[protein] + ATP = O-phospho-L-threonyl-[protein] + ADP + H(+)</text>
        <dbReference type="Rhea" id="RHEA:46608"/>
        <dbReference type="Rhea" id="RHEA-COMP:11060"/>
        <dbReference type="Rhea" id="RHEA-COMP:11605"/>
        <dbReference type="ChEBI" id="CHEBI:15378"/>
        <dbReference type="ChEBI" id="CHEBI:30013"/>
        <dbReference type="ChEBI" id="CHEBI:30616"/>
        <dbReference type="ChEBI" id="CHEBI:61977"/>
        <dbReference type="ChEBI" id="CHEBI:456216"/>
        <dbReference type="EC" id="2.7.11.1"/>
    </reaction>
</comment>
<evidence type="ECO:0000256" key="4">
    <source>
        <dbReference type="ARBA" id="ARBA00012513"/>
    </source>
</evidence>
<keyword evidence="7" id="KW-0690">Ribosome biogenesis</keyword>
<evidence type="ECO:0000313" key="28">
    <source>
        <dbReference type="EMBL" id="RUS87816.1"/>
    </source>
</evidence>
<keyword evidence="15" id="KW-0460">Magnesium</keyword>
<evidence type="ECO:0000256" key="1">
    <source>
        <dbReference type="ARBA" id="ARBA00001946"/>
    </source>
</evidence>
<evidence type="ECO:0000259" key="27">
    <source>
        <dbReference type="SMART" id="SM00090"/>
    </source>
</evidence>
<dbReference type="OrthoDB" id="205248at2759"/>
<feature type="compositionally biased region" description="Acidic residues" evidence="26">
    <location>
        <begin position="56"/>
        <end position="67"/>
    </location>
</feature>
<organism evidence="28 29">
    <name type="scientific">Elysia chlorotica</name>
    <name type="common">Eastern emerald elysia</name>
    <name type="synonym">Sea slug</name>
    <dbReference type="NCBI Taxonomy" id="188477"/>
    <lineage>
        <taxon>Eukaryota</taxon>
        <taxon>Metazoa</taxon>
        <taxon>Spiralia</taxon>
        <taxon>Lophotrochozoa</taxon>
        <taxon>Mollusca</taxon>
        <taxon>Gastropoda</taxon>
        <taxon>Heterobranchia</taxon>
        <taxon>Euthyneura</taxon>
        <taxon>Panpulmonata</taxon>
        <taxon>Sacoglossa</taxon>
        <taxon>Placobranchoidea</taxon>
        <taxon>Plakobranchidae</taxon>
        <taxon>Elysia</taxon>
    </lineage>
</organism>
<feature type="binding site" evidence="24">
    <location>
        <position position="266"/>
    </location>
    <ligand>
        <name>ATP</name>
        <dbReference type="ChEBI" id="CHEBI:30616"/>
    </ligand>
</feature>
<dbReference type="FunFam" id="1.10.510.10:FF:000232">
    <property type="entry name" value="Serine/threonine-protein kinase RIO1"/>
    <property type="match status" value="1"/>
</dbReference>
<dbReference type="Proteomes" id="UP000271974">
    <property type="component" value="Unassembled WGS sequence"/>
</dbReference>
<dbReference type="PROSITE" id="PS01245">
    <property type="entry name" value="RIO1"/>
    <property type="match status" value="1"/>
</dbReference>
<comment type="cofactor">
    <cofactor evidence="1 25">
        <name>Mg(2+)</name>
        <dbReference type="ChEBI" id="CHEBI:18420"/>
    </cofactor>
</comment>
<evidence type="ECO:0000256" key="9">
    <source>
        <dbReference type="ARBA" id="ARBA00022679"/>
    </source>
</evidence>
<dbReference type="GO" id="GO:0005524">
    <property type="term" value="F:ATP binding"/>
    <property type="evidence" value="ECO:0007669"/>
    <property type="project" value="UniProtKB-KW"/>
</dbReference>
<dbReference type="GO" id="GO:0005737">
    <property type="term" value="C:cytoplasm"/>
    <property type="evidence" value="ECO:0007669"/>
    <property type="project" value="UniProtKB-SubCell"/>
</dbReference>
<evidence type="ECO:0000256" key="14">
    <source>
        <dbReference type="ARBA" id="ARBA00022840"/>
    </source>
</evidence>
<feature type="region of interest" description="Disordered" evidence="26">
    <location>
        <begin position="56"/>
        <end position="118"/>
    </location>
</feature>
<keyword evidence="8" id="KW-0723">Serine/threonine-protein kinase</keyword>
<evidence type="ECO:0000256" key="19">
    <source>
        <dbReference type="ARBA" id="ARBA00057025"/>
    </source>
</evidence>
<dbReference type="PIRSF" id="PIRSF038147">
    <property type="entry name" value="Ser/Thr_PK_RIO1"/>
    <property type="match status" value="1"/>
</dbReference>
<feature type="region of interest" description="Disordered" evidence="26">
    <location>
        <begin position="480"/>
        <end position="564"/>
    </location>
</feature>
<evidence type="ECO:0000256" key="3">
    <source>
        <dbReference type="ARBA" id="ARBA00009196"/>
    </source>
</evidence>
<evidence type="ECO:0000256" key="5">
    <source>
        <dbReference type="ARBA" id="ARBA00016038"/>
    </source>
</evidence>
<evidence type="ECO:0000256" key="24">
    <source>
        <dbReference type="PIRSR" id="PIRSR038147-2"/>
    </source>
</evidence>
<dbReference type="InterPro" id="IPR011009">
    <property type="entry name" value="Kinase-like_dom_sf"/>
</dbReference>
<evidence type="ECO:0000256" key="8">
    <source>
        <dbReference type="ARBA" id="ARBA00022527"/>
    </source>
</evidence>
<feature type="non-terminal residue" evidence="28">
    <location>
        <position position="1"/>
    </location>
</feature>
<dbReference type="PANTHER" id="PTHR45723">
    <property type="entry name" value="SERINE/THREONINE-PROTEIN KINASE RIO1"/>
    <property type="match status" value="1"/>
</dbReference>
<comment type="catalytic activity">
    <reaction evidence="17">
        <text>L-seryl-[protein] + ATP = O-phospho-L-seryl-[protein] + ADP + H(+)</text>
        <dbReference type="Rhea" id="RHEA:17989"/>
        <dbReference type="Rhea" id="RHEA-COMP:9863"/>
        <dbReference type="Rhea" id="RHEA-COMP:11604"/>
        <dbReference type="ChEBI" id="CHEBI:15378"/>
        <dbReference type="ChEBI" id="CHEBI:29999"/>
        <dbReference type="ChEBI" id="CHEBI:30616"/>
        <dbReference type="ChEBI" id="CHEBI:83421"/>
        <dbReference type="ChEBI" id="CHEBI:456216"/>
        <dbReference type="EC" id="2.7.11.1"/>
    </reaction>
</comment>
<dbReference type="InterPro" id="IPR051272">
    <property type="entry name" value="RIO-type_Ser/Thr_kinase"/>
</dbReference>
<keyword evidence="13" id="KW-0378">Hydrolase</keyword>
<dbReference type="EC" id="2.7.11.1" evidence="4"/>
<comment type="function">
    <text evidence="19">Involved in the final steps of cytoplasmic maturation of the 40S ribosomal subunit. Involved in processing of 18S-E pre-rRNA to the mature 18S rRNA. Required for the recycling of NOB1 and PNO1 from the late 40S precursor. The association with the very late 40S subunit intermediate may involve a translation-like checkpoint point cycle preceeding the binding to the 60S ribosomal subunit. Despite the protein kinase domain is proposed to act predominantly as an ATPase. The catalytic activity regulates its dynamic association with the 40S subunit. In addition to its role in ribosomal biogenesis acts as an adapter protein by recruiting NCL/nucleolin the to PRMT5 complex for its symmetrical methylation.</text>
</comment>
<evidence type="ECO:0000256" key="22">
    <source>
        <dbReference type="ARBA" id="ARBA00076008"/>
    </source>
</evidence>
<dbReference type="SMART" id="SM00090">
    <property type="entry name" value="RIO"/>
    <property type="match status" value="1"/>
</dbReference>